<evidence type="ECO:0000313" key="2">
    <source>
        <dbReference type="EMBL" id="HIU35845.1"/>
    </source>
</evidence>
<dbReference type="InterPro" id="IPR010982">
    <property type="entry name" value="Lambda_DNA-bd_dom_sf"/>
</dbReference>
<sequence>MIVYTPFWETLRRSGESTYTLTHKYNISSATIDRMRHNRGISTLKINDLCRILHCRVEDILLYVESEEDQLP</sequence>
<gene>
    <name evidence="2" type="ORF">IAC53_04460</name>
</gene>
<reference evidence="2" key="2">
    <citation type="journal article" date="2021" name="PeerJ">
        <title>Extensive microbial diversity within the chicken gut microbiome revealed by metagenomics and culture.</title>
        <authorList>
            <person name="Gilroy R."/>
            <person name="Ravi A."/>
            <person name="Getino M."/>
            <person name="Pursley I."/>
            <person name="Horton D.L."/>
            <person name="Alikhan N.F."/>
            <person name="Baker D."/>
            <person name="Gharbi K."/>
            <person name="Hall N."/>
            <person name="Watson M."/>
            <person name="Adriaenssens E.M."/>
            <person name="Foster-Nyarko E."/>
            <person name="Jarju S."/>
            <person name="Secka A."/>
            <person name="Antonio M."/>
            <person name="Oren A."/>
            <person name="Chaudhuri R.R."/>
            <person name="La Ragione R."/>
            <person name="Hildebrand F."/>
            <person name="Pallen M.J."/>
        </authorList>
    </citation>
    <scope>NUCLEOTIDE SEQUENCE</scope>
    <source>
        <strain evidence="2">ChiGjej1B1-19959</strain>
    </source>
</reference>
<reference evidence="2" key="1">
    <citation type="submission" date="2020-10" db="EMBL/GenBank/DDBJ databases">
        <authorList>
            <person name="Gilroy R."/>
        </authorList>
    </citation>
    <scope>NUCLEOTIDE SEQUENCE</scope>
    <source>
        <strain evidence="2">ChiGjej1B1-19959</strain>
    </source>
</reference>
<comment type="caution">
    <text evidence="2">The sequence shown here is derived from an EMBL/GenBank/DDBJ whole genome shotgun (WGS) entry which is preliminary data.</text>
</comment>
<feature type="domain" description="HTH cro/C1-type" evidence="1">
    <location>
        <begin position="8"/>
        <end position="64"/>
    </location>
</feature>
<dbReference type="Pfam" id="PF13443">
    <property type="entry name" value="HTH_26"/>
    <property type="match status" value="1"/>
</dbReference>
<organism evidence="2 3">
    <name type="scientific">Candidatus Fimenecus excrementigallinarum</name>
    <dbReference type="NCBI Taxonomy" id="2840816"/>
    <lineage>
        <taxon>Bacteria</taxon>
        <taxon>Bacillati</taxon>
        <taxon>Bacillota</taxon>
        <taxon>Clostridia</taxon>
        <taxon>Candidatus Fimenecus</taxon>
    </lineage>
</organism>
<evidence type="ECO:0000259" key="1">
    <source>
        <dbReference type="Pfam" id="PF13443"/>
    </source>
</evidence>
<protein>
    <submittedName>
        <fullName evidence="2">Helix-turn-helix transcriptional regulator</fullName>
    </submittedName>
</protein>
<accession>A0A9D1LDT4</accession>
<name>A0A9D1LDT4_9FIRM</name>
<dbReference type="Proteomes" id="UP000824071">
    <property type="component" value="Unassembled WGS sequence"/>
</dbReference>
<dbReference type="SUPFAM" id="SSF47413">
    <property type="entry name" value="lambda repressor-like DNA-binding domains"/>
    <property type="match status" value="1"/>
</dbReference>
<evidence type="ECO:0000313" key="3">
    <source>
        <dbReference type="Proteomes" id="UP000824071"/>
    </source>
</evidence>
<dbReference type="EMBL" id="DVMW01000028">
    <property type="protein sequence ID" value="HIU35845.1"/>
    <property type="molecule type" value="Genomic_DNA"/>
</dbReference>
<dbReference type="AlphaFoldDB" id="A0A9D1LDT4"/>
<dbReference type="InterPro" id="IPR001387">
    <property type="entry name" value="Cro/C1-type_HTH"/>
</dbReference>
<proteinExistence type="predicted"/>
<dbReference type="GO" id="GO:0003677">
    <property type="term" value="F:DNA binding"/>
    <property type="evidence" value="ECO:0007669"/>
    <property type="project" value="InterPro"/>
</dbReference>